<sequence>MLPFTYPRPDTSTVSTTDYPSAAMYRVFIQKYFSTRF</sequence>
<proteinExistence type="predicted"/>
<reference evidence="1 2" key="1">
    <citation type="submission" date="2013-01" db="EMBL/GenBank/DDBJ databases">
        <authorList>
            <person name="Bench S."/>
        </authorList>
    </citation>
    <scope>NUCLEOTIDE SEQUENCE [LARGE SCALE GENOMIC DNA]</scope>
    <source>
        <strain evidence="1 2">WH 0401</strain>
    </source>
</reference>
<dbReference type="EMBL" id="CAQM01000118">
    <property type="protein sequence ID" value="CCQ60247.1"/>
    <property type="molecule type" value="Genomic_DNA"/>
</dbReference>
<evidence type="ECO:0000313" key="2">
    <source>
        <dbReference type="Proteomes" id="UP000018198"/>
    </source>
</evidence>
<dbReference type="AlphaFoldDB" id="T2J6W5"/>
<organism evidence="1 2">
    <name type="scientific">Crocosphaera watsonii WH 0401</name>
    <dbReference type="NCBI Taxonomy" id="555881"/>
    <lineage>
        <taxon>Bacteria</taxon>
        <taxon>Bacillati</taxon>
        <taxon>Cyanobacteriota</taxon>
        <taxon>Cyanophyceae</taxon>
        <taxon>Oscillatoriophycideae</taxon>
        <taxon>Chroococcales</taxon>
        <taxon>Aphanothecaceae</taxon>
        <taxon>Crocosphaera</taxon>
    </lineage>
</organism>
<comment type="caution">
    <text evidence="1">The sequence shown here is derived from an EMBL/GenBank/DDBJ whole genome shotgun (WGS) entry which is preliminary data.</text>
</comment>
<evidence type="ECO:0000313" key="1">
    <source>
        <dbReference type="EMBL" id="CCQ60247.1"/>
    </source>
</evidence>
<name>T2J6W5_CROWT</name>
<dbReference type="Proteomes" id="UP000018198">
    <property type="component" value="Unassembled WGS sequence"/>
</dbReference>
<protein>
    <submittedName>
        <fullName evidence="1">Uncharacterized protein</fullName>
    </submittedName>
</protein>
<accession>T2J6W5</accession>
<gene>
    <name evidence="1" type="ORF">CWATWH0401_109</name>
</gene>
<reference evidence="1 2" key="2">
    <citation type="submission" date="2013-09" db="EMBL/GenBank/DDBJ databases">
        <title>Whole genome comparison of six Crocosphaera watsonii strains with differing phenotypes.</title>
        <authorList>
            <person name="Bench S.R."/>
            <person name="Heller P."/>
            <person name="Frank I."/>
            <person name="Arciniega M."/>
            <person name="Shilova I.N."/>
            <person name="Zehr J.P."/>
        </authorList>
    </citation>
    <scope>NUCLEOTIDE SEQUENCE [LARGE SCALE GENOMIC DNA]</scope>
    <source>
        <strain evidence="1 2">WH 0401</strain>
    </source>
</reference>